<evidence type="ECO:0000313" key="3">
    <source>
        <dbReference type="Proteomes" id="UP000635477"/>
    </source>
</evidence>
<feature type="region of interest" description="Disordered" evidence="1">
    <location>
        <begin position="389"/>
        <end position="441"/>
    </location>
</feature>
<gene>
    <name evidence="2" type="ORF">FZEAL_3663</name>
</gene>
<dbReference type="OrthoDB" id="4841107at2759"/>
<proteinExistence type="predicted"/>
<feature type="compositionally biased region" description="Basic residues" evidence="1">
    <location>
        <begin position="419"/>
        <end position="441"/>
    </location>
</feature>
<dbReference type="AlphaFoldDB" id="A0A8H4UNV1"/>
<evidence type="ECO:0000256" key="1">
    <source>
        <dbReference type="SAM" id="MobiDB-lite"/>
    </source>
</evidence>
<keyword evidence="3" id="KW-1185">Reference proteome</keyword>
<name>A0A8H4UNV1_9HYPO</name>
<organism evidence="2 3">
    <name type="scientific">Fusarium zealandicum</name>
    <dbReference type="NCBI Taxonomy" id="1053134"/>
    <lineage>
        <taxon>Eukaryota</taxon>
        <taxon>Fungi</taxon>
        <taxon>Dikarya</taxon>
        <taxon>Ascomycota</taxon>
        <taxon>Pezizomycotina</taxon>
        <taxon>Sordariomycetes</taxon>
        <taxon>Hypocreomycetidae</taxon>
        <taxon>Hypocreales</taxon>
        <taxon>Nectriaceae</taxon>
        <taxon>Fusarium</taxon>
        <taxon>Fusarium staphyleae species complex</taxon>
    </lineage>
</organism>
<evidence type="ECO:0000313" key="2">
    <source>
        <dbReference type="EMBL" id="KAF4980292.1"/>
    </source>
</evidence>
<reference evidence="2" key="2">
    <citation type="submission" date="2020-05" db="EMBL/GenBank/DDBJ databases">
        <authorList>
            <person name="Kim H.-S."/>
            <person name="Proctor R.H."/>
            <person name="Brown D.W."/>
        </authorList>
    </citation>
    <scope>NUCLEOTIDE SEQUENCE</scope>
    <source>
        <strain evidence="2">NRRL 22465</strain>
    </source>
</reference>
<reference evidence="2" key="1">
    <citation type="journal article" date="2020" name="BMC Genomics">
        <title>Correction to: Identification and distribution of gene clusters required for synthesis of sphingolipid metabolism inhibitors in diverse species of the filamentous fungus Fusarium.</title>
        <authorList>
            <person name="Kim H.S."/>
            <person name="Lohmar J.M."/>
            <person name="Busman M."/>
            <person name="Brown D.W."/>
            <person name="Naumann T.A."/>
            <person name="Divon H.H."/>
            <person name="Lysoe E."/>
            <person name="Uhlig S."/>
            <person name="Proctor R.H."/>
        </authorList>
    </citation>
    <scope>NUCLEOTIDE SEQUENCE</scope>
    <source>
        <strain evidence="2">NRRL 22465</strain>
    </source>
</reference>
<dbReference type="EMBL" id="JABEYC010000242">
    <property type="protein sequence ID" value="KAF4980292.1"/>
    <property type="molecule type" value="Genomic_DNA"/>
</dbReference>
<comment type="caution">
    <text evidence="2">The sequence shown here is derived from an EMBL/GenBank/DDBJ whole genome shotgun (WGS) entry which is preliminary data.</text>
</comment>
<sequence length="441" mass="48895">MSQHQEVTEVLPSFVSSIGTRSPVIYFHHIIDADLATLTVQVLGMNLTLRFSHNRAKRVLARSSIQMQLENKTVGFLALAAPSSQRVVLAAAESGHGAGRYGDMLDPQKGVLSNKVWTMRVVAFGKTLGMKMGRPFDSMNRAPIAKNEGIFLGSHVEVKLAVHGICVLLEMFGITKDLNNVTIRQLRQLRAVRWEDGSRPVLEVYFSRKHCHPCRSLVRNLEEQTGVTIRLLWKHRLVPKIYPVTRRPIGAAQSLHREALDTQDFDFGDVLPGESDVETIPDDDDEDDEAIDTIDLTNMRSASPPAQEAQVDAFIDGLAYRVGQMEASPAGAAAAIVEFATAVQRHNTADISKPLPATPAVEPPAWMLGGGERHTYPRAQRTLFANDVERARSASPSAGRGVAVRERSPRRYNIGSLQKSRRRSRERAIPKTRARPRTAFY</sequence>
<accession>A0A8H4UNV1</accession>
<protein>
    <submittedName>
        <fullName evidence="2">Uncharacterized protein</fullName>
    </submittedName>
</protein>
<dbReference type="Proteomes" id="UP000635477">
    <property type="component" value="Unassembled WGS sequence"/>
</dbReference>